<reference evidence="8" key="1">
    <citation type="submission" date="2020-11" db="EMBL/GenBank/DDBJ databases">
        <authorList>
            <person name="Tran Van P."/>
        </authorList>
    </citation>
    <scope>NUCLEOTIDE SEQUENCE</scope>
</reference>
<dbReference type="FunFam" id="1.10.472.10:FF:000001">
    <property type="entry name" value="G2/mitotic-specific cyclin"/>
    <property type="match status" value="1"/>
</dbReference>
<evidence type="ECO:0000313" key="8">
    <source>
        <dbReference type="EMBL" id="CAD7637559.1"/>
    </source>
</evidence>
<feature type="domain" description="Cyclin-like" evidence="6">
    <location>
        <begin position="222"/>
        <end position="306"/>
    </location>
</feature>
<dbReference type="SMART" id="SM00385">
    <property type="entry name" value="CYCLIN"/>
    <property type="match status" value="2"/>
</dbReference>
<evidence type="ECO:0000256" key="1">
    <source>
        <dbReference type="ARBA" id="ARBA00022618"/>
    </source>
</evidence>
<dbReference type="SMART" id="SM01332">
    <property type="entry name" value="Cyclin_C"/>
    <property type="match status" value="1"/>
</dbReference>
<dbReference type="PANTHER" id="PTHR10177">
    <property type="entry name" value="CYCLINS"/>
    <property type="match status" value="1"/>
</dbReference>
<dbReference type="GO" id="GO:0044772">
    <property type="term" value="P:mitotic cell cycle phase transition"/>
    <property type="evidence" value="ECO:0007669"/>
    <property type="project" value="InterPro"/>
</dbReference>
<keyword evidence="3" id="KW-0131">Cell cycle</keyword>
<dbReference type="Pfam" id="PF00134">
    <property type="entry name" value="Cyclin_N"/>
    <property type="match status" value="1"/>
</dbReference>
<dbReference type="InterPro" id="IPR006671">
    <property type="entry name" value="Cyclin_N"/>
</dbReference>
<dbReference type="InterPro" id="IPR046965">
    <property type="entry name" value="Cyclin_A/B-like"/>
</dbReference>
<sequence>MDQIIDENFIQMNGNKPLVPNNHKVLNKLVINNERRVLGPIVANTSLHQKSHKSKALQRKQWPNESNHTNTSVNASNASNAGLKRSDEATKVSKSENPLLLLLLALLLYDSCEQTDNLLSERTENSLAIEEAIIDGFSDADIKCDETIDIESEEEELEDVSVSEQTSEVLRSFDLTALSRCQEYSIEIHRYLMFYERKQMADPYYISKQPEINAKMRSILIDWLVEVTEEYKLLDQTLFLAVNYIDRFLSLMSISRQSFQLLGTAALFIASKYEEIYPPELSEFVYITDDSYTKQQILNMEKLILKALEFDVSAPTIYYFIDKFSTDLQLESIIKHLAKYLSHLTLLESEPFLRYYPSEIAICSIILSAQTLGFQLVITEHFLEESMAYEKGLKSGDIKAFLADRQTCLESIHRMHAFAHKHPQQAIQSKFTSDKFYRVSTVEPMAAAPRI</sequence>
<dbReference type="GO" id="GO:0016538">
    <property type="term" value="F:cyclin-dependent protein serine/threonine kinase regulator activity"/>
    <property type="evidence" value="ECO:0007669"/>
    <property type="project" value="InterPro"/>
</dbReference>
<dbReference type="InterPro" id="IPR004367">
    <property type="entry name" value="Cyclin_C-dom"/>
</dbReference>
<gene>
    <name evidence="8" type="ORF">ONB1V03_LOCUS888</name>
</gene>
<feature type="domain" description="Cyclin-like" evidence="6">
    <location>
        <begin position="319"/>
        <end position="417"/>
    </location>
</feature>
<keyword evidence="9" id="KW-1185">Reference proteome</keyword>
<feature type="region of interest" description="Disordered" evidence="5">
    <location>
        <begin position="48"/>
        <end position="90"/>
    </location>
</feature>
<protein>
    <recommendedName>
        <fullName evidence="10">Cyclin A</fullName>
    </recommendedName>
</protein>
<evidence type="ECO:0008006" key="10">
    <source>
        <dbReference type="Google" id="ProtNLM"/>
    </source>
</evidence>
<keyword evidence="1" id="KW-0132">Cell division</keyword>
<keyword evidence="2 4" id="KW-0195">Cyclin</keyword>
<evidence type="ECO:0000256" key="5">
    <source>
        <dbReference type="SAM" id="MobiDB-lite"/>
    </source>
</evidence>
<evidence type="ECO:0000256" key="2">
    <source>
        <dbReference type="ARBA" id="ARBA00023127"/>
    </source>
</evidence>
<evidence type="ECO:0000313" key="9">
    <source>
        <dbReference type="Proteomes" id="UP000728032"/>
    </source>
</evidence>
<dbReference type="InterPro" id="IPR013763">
    <property type="entry name" value="Cyclin-like_dom"/>
</dbReference>
<evidence type="ECO:0000256" key="3">
    <source>
        <dbReference type="ARBA" id="ARBA00023306"/>
    </source>
</evidence>
<evidence type="ECO:0000259" key="6">
    <source>
        <dbReference type="SMART" id="SM00385"/>
    </source>
</evidence>
<organism evidence="8">
    <name type="scientific">Oppiella nova</name>
    <dbReference type="NCBI Taxonomy" id="334625"/>
    <lineage>
        <taxon>Eukaryota</taxon>
        <taxon>Metazoa</taxon>
        <taxon>Ecdysozoa</taxon>
        <taxon>Arthropoda</taxon>
        <taxon>Chelicerata</taxon>
        <taxon>Arachnida</taxon>
        <taxon>Acari</taxon>
        <taxon>Acariformes</taxon>
        <taxon>Sarcoptiformes</taxon>
        <taxon>Oribatida</taxon>
        <taxon>Brachypylina</taxon>
        <taxon>Oppioidea</taxon>
        <taxon>Oppiidae</taxon>
        <taxon>Oppiella</taxon>
    </lineage>
</organism>
<evidence type="ECO:0000259" key="7">
    <source>
        <dbReference type="SMART" id="SM01332"/>
    </source>
</evidence>
<dbReference type="OrthoDB" id="6437110at2759"/>
<dbReference type="Gene3D" id="1.10.472.10">
    <property type="entry name" value="Cyclin-like"/>
    <property type="match status" value="2"/>
</dbReference>
<feature type="compositionally biased region" description="Basic residues" evidence="5">
    <location>
        <begin position="49"/>
        <end position="58"/>
    </location>
</feature>
<dbReference type="GO" id="GO:0051301">
    <property type="term" value="P:cell division"/>
    <property type="evidence" value="ECO:0007669"/>
    <property type="project" value="UniProtKB-KW"/>
</dbReference>
<dbReference type="CDD" id="cd20504">
    <property type="entry name" value="CYCLIN_CCNA_rpt1"/>
    <property type="match status" value="1"/>
</dbReference>
<dbReference type="SUPFAM" id="SSF47954">
    <property type="entry name" value="Cyclin-like"/>
    <property type="match status" value="2"/>
</dbReference>
<name>A0A7R9L9G6_9ACAR</name>
<dbReference type="InterPro" id="IPR039361">
    <property type="entry name" value="Cyclin"/>
</dbReference>
<dbReference type="PIRSF" id="PIRSF001771">
    <property type="entry name" value="Cyclin_A_B_D_E"/>
    <property type="match status" value="1"/>
</dbReference>
<evidence type="ECO:0000256" key="4">
    <source>
        <dbReference type="RuleBase" id="RU000383"/>
    </source>
</evidence>
<dbReference type="AlphaFoldDB" id="A0A7R9L9G6"/>
<feature type="domain" description="Cyclin C-terminal" evidence="7">
    <location>
        <begin position="315"/>
        <end position="445"/>
    </location>
</feature>
<dbReference type="InterPro" id="IPR048258">
    <property type="entry name" value="Cyclins_cyclin-box"/>
</dbReference>
<dbReference type="InterPro" id="IPR036915">
    <property type="entry name" value="Cyclin-like_sf"/>
</dbReference>
<dbReference type="Pfam" id="PF02984">
    <property type="entry name" value="Cyclin_C"/>
    <property type="match status" value="1"/>
</dbReference>
<dbReference type="EMBL" id="CAJPVJ010000101">
    <property type="protein sequence ID" value="CAG2160868.1"/>
    <property type="molecule type" value="Genomic_DNA"/>
</dbReference>
<dbReference type="Proteomes" id="UP000728032">
    <property type="component" value="Unassembled WGS sequence"/>
</dbReference>
<comment type="similarity">
    <text evidence="4">Belongs to the cyclin family.</text>
</comment>
<proteinExistence type="inferred from homology"/>
<feature type="compositionally biased region" description="Low complexity" evidence="5">
    <location>
        <begin position="66"/>
        <end position="81"/>
    </location>
</feature>
<dbReference type="PROSITE" id="PS00292">
    <property type="entry name" value="CYCLINS"/>
    <property type="match status" value="1"/>
</dbReference>
<dbReference type="EMBL" id="OC914926">
    <property type="protein sequence ID" value="CAD7637559.1"/>
    <property type="molecule type" value="Genomic_DNA"/>
</dbReference>
<accession>A0A7R9L9G6</accession>